<evidence type="ECO:0000313" key="3">
    <source>
        <dbReference type="Proteomes" id="UP001224926"/>
    </source>
</evidence>
<keyword evidence="2" id="KW-0121">Carboxypeptidase</keyword>
<keyword evidence="2" id="KW-0378">Hydrolase</keyword>
<keyword evidence="2" id="KW-0645">Protease</keyword>
<keyword evidence="3" id="KW-1185">Reference proteome</keyword>
<name>A0AAF0SZK7_9EURY</name>
<gene>
    <name evidence="2" type="ORF">NP511_02160</name>
    <name evidence="1" type="ORF">NP511_20875</name>
</gene>
<dbReference type="SUPFAM" id="SSF49464">
    <property type="entry name" value="Carboxypeptidase regulatory domain-like"/>
    <property type="match status" value="1"/>
</dbReference>
<dbReference type="RefSeq" id="WP_049964226.1">
    <property type="nucleotide sequence ID" value="NZ_CP101873.1"/>
</dbReference>
<accession>A0AAF0SZK7</accession>
<dbReference type="Proteomes" id="UP001224926">
    <property type="component" value="Chromosome"/>
</dbReference>
<dbReference type="AlphaFoldDB" id="A0AAF0SZK7"/>
<evidence type="ECO:0000313" key="2">
    <source>
        <dbReference type="EMBL" id="WMT08446.1"/>
    </source>
</evidence>
<dbReference type="InterPro" id="IPR008969">
    <property type="entry name" value="CarboxyPept-like_regulatory"/>
</dbReference>
<evidence type="ECO:0000313" key="1">
    <source>
        <dbReference type="EMBL" id="WMT07814.1"/>
    </source>
</evidence>
<dbReference type="EMBL" id="CP101873">
    <property type="protein sequence ID" value="WMT08446.1"/>
    <property type="molecule type" value="Genomic_DNA"/>
</dbReference>
<dbReference type="EMBL" id="CP101873">
    <property type="protein sequence ID" value="WMT07814.1"/>
    <property type="molecule type" value="Genomic_DNA"/>
</dbReference>
<protein>
    <submittedName>
        <fullName evidence="2">Carboxypeptidase-like regulatory domain-containing protein</fullName>
    </submittedName>
</protein>
<reference evidence="2 3" key="1">
    <citation type="submission" date="2022-07" db="EMBL/GenBank/DDBJ databases">
        <title>Two temperate virus in Haloterrigena jeotgali A29.</title>
        <authorList>
            <person name="Deng X."/>
        </authorList>
    </citation>
    <scope>NUCLEOTIDE SEQUENCE [LARGE SCALE GENOMIC DNA]</scope>
    <source>
        <strain evidence="2 3">A29</strain>
    </source>
</reference>
<dbReference type="GeneID" id="84216449"/>
<dbReference type="GeneID" id="39864918"/>
<proteinExistence type="predicted"/>
<sequence>MVQTISGTVTQDGSAAEHAVVAIYDLTDGTIAGTARTDSSGNYSIDVSPDSHNYAPFAWLYEPGTGRWYVEALVANVTDAAANPYGMIDNFERGNLNPYSGSPGSWQLVSGSDAITGNYSLYGTDGDGQIFSYPGDGLGFYPSKGDVFSLIGEITGNLFILYNVEDSDNCYFARPSPYQDDLILGYYSGGNYNTYKTKDVTLSDLATLEYEVEWHDGNGSQSDDTTVLNIYSLDSNLERNGQVTSITGTSSVFIGGDGVGLDIGGYQKDGTIDTFRKLGTVEELGR</sequence>
<dbReference type="GO" id="GO:0004180">
    <property type="term" value="F:carboxypeptidase activity"/>
    <property type="evidence" value="ECO:0007669"/>
    <property type="project" value="UniProtKB-KW"/>
</dbReference>
<organism evidence="2 3">
    <name type="scientific">Natrinema thermotolerans</name>
    <dbReference type="NCBI Taxonomy" id="121872"/>
    <lineage>
        <taxon>Archaea</taxon>
        <taxon>Methanobacteriati</taxon>
        <taxon>Methanobacteriota</taxon>
        <taxon>Stenosarchaea group</taxon>
        <taxon>Halobacteria</taxon>
        <taxon>Halobacteriales</taxon>
        <taxon>Natrialbaceae</taxon>
        <taxon>Natrinema</taxon>
    </lineage>
</organism>